<feature type="transmembrane region" description="Helical" evidence="9">
    <location>
        <begin position="89"/>
        <end position="110"/>
    </location>
</feature>
<comment type="caution">
    <text evidence="10">The sequence shown here is derived from an EMBL/GenBank/DDBJ whole genome shotgun (WGS) entry which is preliminary data.</text>
</comment>
<dbReference type="GO" id="GO:0009306">
    <property type="term" value="P:protein secretion"/>
    <property type="evidence" value="ECO:0007669"/>
    <property type="project" value="InterPro"/>
</dbReference>
<dbReference type="PRINTS" id="PR00950">
    <property type="entry name" value="TYPE3IMSPROT"/>
</dbReference>
<dbReference type="SUPFAM" id="SSF160544">
    <property type="entry name" value="EscU C-terminal domain-like"/>
    <property type="match status" value="1"/>
</dbReference>
<dbReference type="RefSeq" id="WP_207862574.1">
    <property type="nucleotide sequence ID" value="NZ_JAFREP010000039.1"/>
</dbReference>
<dbReference type="PANTHER" id="PTHR30531">
    <property type="entry name" value="FLAGELLAR BIOSYNTHETIC PROTEIN FLHB"/>
    <property type="match status" value="1"/>
</dbReference>
<dbReference type="InterPro" id="IPR029025">
    <property type="entry name" value="T3SS_substrate_exporter_C"/>
</dbReference>
<dbReference type="NCBIfam" id="TIGR01404">
    <property type="entry name" value="FlhB_rel_III"/>
    <property type="match status" value="1"/>
</dbReference>
<keyword evidence="5 9" id="KW-1133">Transmembrane helix</keyword>
<dbReference type="AlphaFoldDB" id="A0A8J7QDL6"/>
<dbReference type="PANTHER" id="PTHR30531:SF14">
    <property type="entry name" value="SURFACE PRESENTATION OF ANTIGENS PROTEIN SPAS"/>
    <property type="match status" value="1"/>
</dbReference>
<reference evidence="10" key="1">
    <citation type="submission" date="2021-03" db="EMBL/GenBank/DDBJ databases">
        <authorList>
            <person name="Wang G."/>
        </authorList>
    </citation>
    <scope>NUCLEOTIDE SEQUENCE</scope>
    <source>
        <strain evidence="10">KCTC 12899</strain>
    </source>
</reference>
<accession>A0A8J7QDL6</accession>
<protein>
    <submittedName>
        <fullName evidence="10">Type III secretion system export apparatus subunit SctU</fullName>
    </submittedName>
</protein>
<feature type="transmembrane region" description="Helical" evidence="9">
    <location>
        <begin position="177"/>
        <end position="204"/>
    </location>
</feature>
<evidence type="ECO:0000256" key="1">
    <source>
        <dbReference type="ARBA" id="ARBA00004651"/>
    </source>
</evidence>
<evidence type="ECO:0000256" key="3">
    <source>
        <dbReference type="ARBA" id="ARBA00022475"/>
    </source>
</evidence>
<keyword evidence="3" id="KW-1003">Cell membrane</keyword>
<dbReference type="GO" id="GO:0005886">
    <property type="term" value="C:plasma membrane"/>
    <property type="evidence" value="ECO:0007669"/>
    <property type="project" value="UniProtKB-SubCell"/>
</dbReference>
<evidence type="ECO:0000256" key="5">
    <source>
        <dbReference type="ARBA" id="ARBA00022989"/>
    </source>
</evidence>
<evidence type="ECO:0000256" key="6">
    <source>
        <dbReference type="ARBA" id="ARBA00023026"/>
    </source>
</evidence>
<evidence type="ECO:0000256" key="8">
    <source>
        <dbReference type="SAM" id="MobiDB-lite"/>
    </source>
</evidence>
<dbReference type="Proteomes" id="UP000664417">
    <property type="component" value="Unassembled WGS sequence"/>
</dbReference>
<name>A0A8J7QDL6_9BACT</name>
<evidence type="ECO:0000313" key="10">
    <source>
        <dbReference type="EMBL" id="MBO1322602.1"/>
    </source>
</evidence>
<evidence type="ECO:0000256" key="7">
    <source>
        <dbReference type="ARBA" id="ARBA00023136"/>
    </source>
</evidence>
<evidence type="ECO:0000256" key="9">
    <source>
        <dbReference type="SAM" id="Phobius"/>
    </source>
</evidence>
<keyword evidence="6" id="KW-0843">Virulence</keyword>
<proteinExistence type="inferred from homology"/>
<dbReference type="InterPro" id="IPR006135">
    <property type="entry name" value="T3SS_substrate_exporter"/>
</dbReference>
<dbReference type="EMBL" id="JAFREP010000039">
    <property type="protein sequence ID" value="MBO1322602.1"/>
    <property type="molecule type" value="Genomic_DNA"/>
</dbReference>
<evidence type="ECO:0000256" key="2">
    <source>
        <dbReference type="ARBA" id="ARBA00010690"/>
    </source>
</evidence>
<organism evidence="10 11">
    <name type="scientific">Acanthopleuribacter pedis</name>
    <dbReference type="NCBI Taxonomy" id="442870"/>
    <lineage>
        <taxon>Bacteria</taxon>
        <taxon>Pseudomonadati</taxon>
        <taxon>Acidobacteriota</taxon>
        <taxon>Holophagae</taxon>
        <taxon>Acanthopleuribacterales</taxon>
        <taxon>Acanthopleuribacteraceae</taxon>
        <taxon>Acanthopleuribacter</taxon>
    </lineage>
</organism>
<feature type="transmembrane region" description="Helical" evidence="9">
    <location>
        <begin position="28"/>
        <end position="45"/>
    </location>
</feature>
<evidence type="ECO:0000256" key="4">
    <source>
        <dbReference type="ARBA" id="ARBA00022692"/>
    </source>
</evidence>
<feature type="region of interest" description="Disordered" evidence="8">
    <location>
        <begin position="1"/>
        <end position="20"/>
    </location>
</feature>
<dbReference type="Gene3D" id="6.10.250.2080">
    <property type="match status" value="1"/>
</dbReference>
<dbReference type="InterPro" id="IPR006307">
    <property type="entry name" value="BsaZ-like"/>
</dbReference>
<dbReference type="Pfam" id="PF01312">
    <property type="entry name" value="Bac_export_2"/>
    <property type="match status" value="1"/>
</dbReference>
<feature type="transmembrane region" description="Helical" evidence="9">
    <location>
        <begin position="139"/>
        <end position="157"/>
    </location>
</feature>
<keyword evidence="11" id="KW-1185">Reference proteome</keyword>
<sequence length="351" mass="39830">MSEKTEQPTPKKLRDARKKGQVAKSKEIPSAVIIIYTFLLTWAMFDTIVEKMIEMITIPTLYYDRPFKEGLDATVHGVLNTLVFLSMPYVFGAAFVGVLANFFQVGFLFSMESIKPELKKLNPVEGVKKIFSMNNLVELIKSILKIAFLSTLLYLVIRDAIDPLFKIPTLGMEGVRMMLGAILYQVFIYTAAAFVIVAAFDFAWQQHSHTKKLKMTKDEVKREYKESEGDPLIKGKRKQLHQELVNDDTVQKTKKASVLVTNPTHIAVALFYDEEKTKLPTVVAKGTDHVAKAMMRVAEEAGVPIMRNVPLARSLHEQAIPDHYIPRDLLEPVAEVLRWVRELEEENSPGY</sequence>
<evidence type="ECO:0000313" key="11">
    <source>
        <dbReference type="Proteomes" id="UP000664417"/>
    </source>
</evidence>
<dbReference type="Gene3D" id="3.40.1690.10">
    <property type="entry name" value="secretion proteins EscU"/>
    <property type="match status" value="1"/>
</dbReference>
<comment type="similarity">
    <text evidence="2">Belongs to the type III secretion exporter family.</text>
</comment>
<comment type="subcellular location">
    <subcellularLocation>
        <location evidence="1">Cell membrane</location>
        <topology evidence="1">Multi-pass membrane protein</topology>
    </subcellularLocation>
</comment>
<keyword evidence="7 9" id="KW-0472">Membrane</keyword>
<keyword evidence="4 9" id="KW-0812">Transmembrane</keyword>
<gene>
    <name evidence="10" type="primary">sctU</name>
    <name evidence="10" type="ORF">J3U88_29280</name>
</gene>